<evidence type="ECO:0000313" key="7">
    <source>
        <dbReference type="Proteomes" id="UP000494163"/>
    </source>
</evidence>
<evidence type="ECO:0000256" key="4">
    <source>
        <dbReference type="SAM" id="MobiDB-lite"/>
    </source>
</evidence>
<sequence>MEPASSKSTTESDFFYGWDLLYKTVSAGLNKKADALIVLAHFLLTKHYKFRCVGIGDDKTLPEDEQGSELMPDNWNGDCSKYSLRYVHDKKLYLLLGHITEDALILNLLDINTKNVSNICITPETLVAEIQGGITKTMPTATDIVDRFRKELCDPVFTGNSREATTQTLTSQSPVAQPQSADPLRIGEPRRPGSFMPHGFEPRPFGFPDIGRGDLDPLGRGSGNLFPFPRNPNLARFDPFNPIGPNPHGPGHMGPNPDHMRPPDWNPDYYM</sequence>
<evidence type="ECO:0000256" key="3">
    <source>
        <dbReference type="ARBA" id="ARBA00022942"/>
    </source>
</evidence>
<dbReference type="EMBL" id="CP012524">
    <property type="protein sequence ID" value="ALC40733.1"/>
    <property type="molecule type" value="Genomic_DNA"/>
</dbReference>
<keyword evidence="3" id="KW-0647">Proteasome</keyword>
<dbReference type="SMR" id="A0A0M3QUJ5"/>
<dbReference type="OrthoDB" id="68090at2759"/>
<dbReference type="GO" id="GO:0000502">
    <property type="term" value="C:proteasome complex"/>
    <property type="evidence" value="ECO:0007669"/>
    <property type="project" value="UniProtKB-KW"/>
</dbReference>
<gene>
    <name evidence="6" type="ORF">Dbus_chr2Rg312</name>
</gene>
<dbReference type="PANTHER" id="PTHR13266">
    <property type="entry name" value="PROTEASOME INHIBITOR"/>
    <property type="match status" value="1"/>
</dbReference>
<keyword evidence="7" id="KW-1185">Reference proteome</keyword>
<name>A0A0M3QUJ5_DROBS</name>
<comment type="similarity">
    <text evidence="1">Belongs to the proteasome inhibitor PI31 family.</text>
</comment>
<organism evidence="6 7">
    <name type="scientific">Drosophila busckii</name>
    <name type="common">Fruit fly</name>
    <dbReference type="NCBI Taxonomy" id="30019"/>
    <lineage>
        <taxon>Eukaryota</taxon>
        <taxon>Metazoa</taxon>
        <taxon>Ecdysozoa</taxon>
        <taxon>Arthropoda</taxon>
        <taxon>Hexapoda</taxon>
        <taxon>Insecta</taxon>
        <taxon>Pterygota</taxon>
        <taxon>Neoptera</taxon>
        <taxon>Endopterygota</taxon>
        <taxon>Diptera</taxon>
        <taxon>Brachycera</taxon>
        <taxon>Muscomorpha</taxon>
        <taxon>Ephydroidea</taxon>
        <taxon>Drosophilidae</taxon>
        <taxon>Drosophila</taxon>
    </lineage>
</organism>
<dbReference type="GO" id="GO:0004866">
    <property type="term" value="F:endopeptidase inhibitor activity"/>
    <property type="evidence" value="ECO:0007669"/>
    <property type="project" value="InterPro"/>
</dbReference>
<feature type="region of interest" description="Disordered" evidence="4">
    <location>
        <begin position="241"/>
        <end position="271"/>
    </location>
</feature>
<accession>A0A0M3QUJ5</accession>
<feature type="region of interest" description="Disordered" evidence="4">
    <location>
        <begin position="163"/>
        <end position="186"/>
    </location>
</feature>
<evidence type="ECO:0000259" key="5">
    <source>
        <dbReference type="Pfam" id="PF11566"/>
    </source>
</evidence>
<dbReference type="InterPro" id="IPR021625">
    <property type="entry name" value="PI31_Prot_N"/>
</dbReference>
<feature type="domain" description="PI31 proteasome regulator N-terminal" evidence="5">
    <location>
        <begin position="27"/>
        <end position="163"/>
    </location>
</feature>
<dbReference type="GO" id="GO:0070628">
    <property type="term" value="F:proteasome binding"/>
    <property type="evidence" value="ECO:0007669"/>
    <property type="project" value="InterPro"/>
</dbReference>
<dbReference type="GO" id="GO:0043161">
    <property type="term" value="P:proteasome-mediated ubiquitin-dependent protein catabolic process"/>
    <property type="evidence" value="ECO:0007669"/>
    <property type="project" value="InterPro"/>
</dbReference>
<dbReference type="STRING" id="30019.A0A0M3QUJ5"/>
<dbReference type="AlphaFoldDB" id="A0A0M3QUJ5"/>
<dbReference type="InterPro" id="IPR045128">
    <property type="entry name" value="PI31-like"/>
</dbReference>
<proteinExistence type="inferred from homology"/>
<reference evidence="6 7" key="1">
    <citation type="submission" date="2015-08" db="EMBL/GenBank/DDBJ databases">
        <title>Ancestral chromatin configuration constrains chromatin evolution on differentiating sex chromosomes in Drosophila.</title>
        <authorList>
            <person name="Zhou Q."/>
            <person name="Bachtrog D."/>
        </authorList>
    </citation>
    <scope>NUCLEOTIDE SEQUENCE [LARGE SCALE GENOMIC DNA]</scope>
    <source>
        <tissue evidence="6">Whole larvae</tissue>
    </source>
</reference>
<dbReference type="Proteomes" id="UP000494163">
    <property type="component" value="Chromosome 2R"/>
</dbReference>
<feature type="compositionally biased region" description="Polar residues" evidence="4">
    <location>
        <begin position="163"/>
        <end position="180"/>
    </location>
</feature>
<dbReference type="Gene3D" id="3.40.1000.30">
    <property type="match status" value="1"/>
</dbReference>
<evidence type="ECO:0000313" key="6">
    <source>
        <dbReference type="EMBL" id="ALC40733.1"/>
    </source>
</evidence>
<evidence type="ECO:0000256" key="1">
    <source>
        <dbReference type="ARBA" id="ARBA00006405"/>
    </source>
</evidence>
<evidence type="ECO:0000256" key="2">
    <source>
        <dbReference type="ARBA" id="ARBA00015575"/>
    </source>
</evidence>
<protein>
    <recommendedName>
        <fullName evidence="2">Proteasome inhibitor PI31 subunit</fullName>
    </recommendedName>
</protein>
<dbReference type="PANTHER" id="PTHR13266:SF1">
    <property type="entry name" value="PROTEASOME INHIBITOR PI31 SUBUNIT"/>
    <property type="match status" value="1"/>
</dbReference>
<dbReference type="Pfam" id="PF11566">
    <property type="entry name" value="PI31_Prot_N"/>
    <property type="match status" value="1"/>
</dbReference>
<dbReference type="OMA" id="PFGFPDI"/>